<proteinExistence type="predicted"/>
<name>A0A562P7E5_9BURK</name>
<evidence type="ECO:0000313" key="4">
    <source>
        <dbReference type="EMBL" id="TWI40372.1"/>
    </source>
</evidence>
<reference evidence="3 6" key="3">
    <citation type="submission" date="2019-12" db="EMBL/GenBank/DDBJ databases">
        <title>Draft Genome Sequences of Six Type Strains of the Genus Massilia.</title>
        <authorList>
            <person name="Miess H."/>
            <person name="Frediansyah A."/>
            <person name="Goeker M."/>
            <person name="Gross H."/>
        </authorList>
    </citation>
    <scope>NUCLEOTIDE SEQUENCE [LARGE SCALE GENOMIC DNA]</scope>
    <source>
        <strain evidence="3 6">DSM 26639</strain>
    </source>
</reference>
<dbReference type="OrthoDB" id="8559815at2"/>
<dbReference type="Proteomes" id="UP000315112">
    <property type="component" value="Unassembled WGS sequence"/>
</dbReference>
<accession>A0A562P7E5</accession>
<evidence type="ECO:0000313" key="3">
    <source>
        <dbReference type="EMBL" id="QGZ40763.1"/>
    </source>
</evidence>
<dbReference type="NCBIfam" id="TIGR02595">
    <property type="entry name" value="PEP_CTERM"/>
    <property type="match status" value="1"/>
</dbReference>
<feature type="chain" id="PRO_5044617617" evidence="1">
    <location>
        <begin position="24"/>
        <end position="224"/>
    </location>
</feature>
<sequence length="224" mass="23106">MKKAMGIALLASSAILAPLHAYAAQVDWVQWNSTGSAGSFSQGGVSIGVTANAQLKGVDYTDYYSAFPGTYLSAAVSNGPGTDGVLQFTGGSSAVHHISFSQAVVNPYIAIISLGQASEQASFDFVDVGNISLISSGPGNWGNGMLRVEGGSVIGEEGSGVIRLSGTFTDLYFTTPVYEDWYGMTVGVAAAVPEPGTWGMLAAGGAVLGLMGRRRRNDKLGLPR</sequence>
<dbReference type="Proteomes" id="UP000437862">
    <property type="component" value="Chromosome"/>
</dbReference>
<keyword evidence="1" id="KW-0732">Signal</keyword>
<evidence type="ECO:0000313" key="5">
    <source>
        <dbReference type="Proteomes" id="UP000315112"/>
    </source>
</evidence>
<reference evidence="4 5" key="1">
    <citation type="journal article" date="2015" name="Stand. Genomic Sci.">
        <title>Genomic Encyclopedia of Bacterial and Archaeal Type Strains, Phase III: the genomes of soil and plant-associated and newly described type strains.</title>
        <authorList>
            <person name="Whitman W.B."/>
            <person name="Woyke T."/>
            <person name="Klenk H.P."/>
            <person name="Zhou Y."/>
            <person name="Lilburn T.G."/>
            <person name="Beck B.J."/>
            <person name="De Vos P."/>
            <person name="Vandamme P."/>
            <person name="Eisen J.A."/>
            <person name="Garrity G."/>
            <person name="Hugenholtz P."/>
            <person name="Kyrpides N.C."/>
        </authorList>
    </citation>
    <scope>NUCLEOTIDE SEQUENCE [LARGE SCALE GENOMIC DNA]</scope>
    <source>
        <strain evidence="4 5">CGMCC 1.10685</strain>
    </source>
</reference>
<evidence type="ECO:0000259" key="2">
    <source>
        <dbReference type="Pfam" id="PF07589"/>
    </source>
</evidence>
<evidence type="ECO:0000256" key="1">
    <source>
        <dbReference type="SAM" id="SignalP"/>
    </source>
</evidence>
<dbReference type="InterPro" id="IPR013424">
    <property type="entry name" value="Ice-binding_C"/>
</dbReference>
<gene>
    <name evidence="3" type="ORF">GO485_17955</name>
    <name evidence="4" type="ORF">IP92_05874</name>
</gene>
<dbReference type="EMBL" id="VLKW01000021">
    <property type="protein sequence ID" value="TWI40372.1"/>
    <property type="molecule type" value="Genomic_DNA"/>
</dbReference>
<dbReference type="Pfam" id="PF07589">
    <property type="entry name" value="PEP-CTERM"/>
    <property type="match status" value="1"/>
</dbReference>
<protein>
    <submittedName>
        <fullName evidence="3">PEP-CTERM sorting domain-containing protein</fullName>
    </submittedName>
    <submittedName>
        <fullName evidence="4">Putative secreted protein with PEP-CTERM sorting signal</fullName>
    </submittedName>
</protein>
<dbReference type="RefSeq" id="WP_145882162.1">
    <property type="nucleotide sequence ID" value="NZ_CP046904.1"/>
</dbReference>
<dbReference type="AlphaFoldDB" id="A0A562P7E5"/>
<feature type="signal peptide" evidence="1">
    <location>
        <begin position="1"/>
        <end position="23"/>
    </location>
</feature>
<organism evidence="4 5">
    <name type="scientific">Pseudoduganella flava</name>
    <dbReference type="NCBI Taxonomy" id="871742"/>
    <lineage>
        <taxon>Bacteria</taxon>
        <taxon>Pseudomonadati</taxon>
        <taxon>Pseudomonadota</taxon>
        <taxon>Betaproteobacteria</taxon>
        <taxon>Burkholderiales</taxon>
        <taxon>Oxalobacteraceae</taxon>
        <taxon>Telluria group</taxon>
        <taxon>Pseudoduganella</taxon>
    </lineage>
</organism>
<feature type="domain" description="Ice-binding protein C-terminal" evidence="2">
    <location>
        <begin position="191"/>
        <end position="215"/>
    </location>
</feature>
<dbReference type="EMBL" id="CP046904">
    <property type="protein sequence ID" value="QGZ40763.1"/>
    <property type="molecule type" value="Genomic_DNA"/>
</dbReference>
<keyword evidence="6" id="KW-1185">Reference proteome</keyword>
<evidence type="ECO:0000313" key="6">
    <source>
        <dbReference type="Proteomes" id="UP000437862"/>
    </source>
</evidence>
<reference evidence="4" key="2">
    <citation type="submission" date="2019-07" db="EMBL/GenBank/DDBJ databases">
        <authorList>
            <person name="Whitman W."/>
            <person name="Huntemann M."/>
            <person name="Clum A."/>
            <person name="Pillay M."/>
            <person name="Palaniappan K."/>
            <person name="Varghese N."/>
            <person name="Mikhailova N."/>
            <person name="Stamatis D."/>
            <person name="Reddy T."/>
            <person name="Daum C."/>
            <person name="Shapiro N."/>
            <person name="Ivanova N."/>
            <person name="Kyrpides N."/>
            <person name="Woyke T."/>
        </authorList>
    </citation>
    <scope>NUCLEOTIDE SEQUENCE</scope>
    <source>
        <strain evidence="4">CGMCC 1.10685</strain>
    </source>
</reference>